<evidence type="ECO:0000256" key="1">
    <source>
        <dbReference type="ARBA" id="ARBA00022448"/>
    </source>
</evidence>
<proteinExistence type="predicted"/>
<evidence type="ECO:0000313" key="5">
    <source>
        <dbReference type="EMBL" id="ONN27165.1"/>
    </source>
</evidence>
<sequence>MILKIENLNKSFGSLKVLENIEFKIKRGEKITFLGPSGCGKTTLLRIIAGLEKYSGKVKKSFKKVGYIFQEPRLIPWKTVYENLKFVGKDDQKIKEVLISLDLFQFKDYYPAKLSGGMNQRINLARALIVKPEILLLDEPFSSLDIHIKWKLINDINAQIKNRKITTILVTHDIKEAISLSDRILILSNRPAKIIKEFITNEINEFFLEKEVIKLWGDKYV</sequence>
<dbReference type="RefSeq" id="WP_077198296.1">
    <property type="nucleotide sequence ID" value="NZ_LBFC01000018.1"/>
</dbReference>
<dbReference type="Pfam" id="PF00005">
    <property type="entry name" value="ABC_tran"/>
    <property type="match status" value="1"/>
</dbReference>
<evidence type="ECO:0000256" key="3">
    <source>
        <dbReference type="ARBA" id="ARBA00022840"/>
    </source>
</evidence>
<accession>A0ABX3IH59</accession>
<organism evidence="5 6">
    <name type="scientific">Thermosipho affectus</name>
    <dbReference type="NCBI Taxonomy" id="660294"/>
    <lineage>
        <taxon>Bacteria</taxon>
        <taxon>Thermotogati</taxon>
        <taxon>Thermotogota</taxon>
        <taxon>Thermotogae</taxon>
        <taxon>Thermotogales</taxon>
        <taxon>Fervidobacteriaceae</taxon>
        <taxon>Thermosipho</taxon>
    </lineage>
</organism>
<evidence type="ECO:0000313" key="6">
    <source>
        <dbReference type="Proteomes" id="UP000242616"/>
    </source>
</evidence>
<name>A0ABX3IH59_9BACT</name>
<gene>
    <name evidence="5" type="ORF">XJ44_05105</name>
</gene>
<dbReference type="PANTHER" id="PTHR42781:SF8">
    <property type="entry name" value="BICARBONATE TRANSPORT ATP-BINDING PROTEIN CMPC"/>
    <property type="match status" value="1"/>
</dbReference>
<keyword evidence="1" id="KW-0813">Transport</keyword>
<dbReference type="GO" id="GO:0005524">
    <property type="term" value="F:ATP binding"/>
    <property type="evidence" value="ECO:0007669"/>
    <property type="project" value="UniProtKB-KW"/>
</dbReference>
<dbReference type="SUPFAM" id="SSF52540">
    <property type="entry name" value="P-loop containing nucleoside triphosphate hydrolases"/>
    <property type="match status" value="1"/>
</dbReference>
<evidence type="ECO:0000259" key="4">
    <source>
        <dbReference type="PROSITE" id="PS50893"/>
    </source>
</evidence>
<dbReference type="EMBL" id="LBFC01000018">
    <property type="protein sequence ID" value="ONN27165.1"/>
    <property type="molecule type" value="Genomic_DNA"/>
</dbReference>
<dbReference type="InterPro" id="IPR027417">
    <property type="entry name" value="P-loop_NTPase"/>
</dbReference>
<dbReference type="InterPro" id="IPR003439">
    <property type="entry name" value="ABC_transporter-like_ATP-bd"/>
</dbReference>
<dbReference type="InterPro" id="IPR003593">
    <property type="entry name" value="AAA+_ATPase"/>
</dbReference>
<dbReference type="InterPro" id="IPR050093">
    <property type="entry name" value="ABC_SmlMolc_Importer"/>
</dbReference>
<comment type="caution">
    <text evidence="5">The sequence shown here is derived from an EMBL/GenBank/DDBJ whole genome shotgun (WGS) entry which is preliminary data.</text>
</comment>
<keyword evidence="3 5" id="KW-0067">ATP-binding</keyword>
<keyword evidence="6" id="KW-1185">Reference proteome</keyword>
<dbReference type="PANTHER" id="PTHR42781">
    <property type="entry name" value="SPERMIDINE/PUTRESCINE IMPORT ATP-BINDING PROTEIN POTA"/>
    <property type="match status" value="1"/>
</dbReference>
<feature type="domain" description="ABC transporter" evidence="4">
    <location>
        <begin position="3"/>
        <end position="214"/>
    </location>
</feature>
<keyword evidence="2" id="KW-0547">Nucleotide-binding</keyword>
<dbReference type="SMART" id="SM00382">
    <property type="entry name" value="AAA"/>
    <property type="match status" value="1"/>
</dbReference>
<evidence type="ECO:0000256" key="2">
    <source>
        <dbReference type="ARBA" id="ARBA00022741"/>
    </source>
</evidence>
<protein>
    <submittedName>
        <fullName evidence="5">ABC transporter ATP-binding protein</fullName>
    </submittedName>
</protein>
<dbReference type="Gene3D" id="3.40.50.300">
    <property type="entry name" value="P-loop containing nucleotide triphosphate hydrolases"/>
    <property type="match status" value="1"/>
</dbReference>
<dbReference type="Proteomes" id="UP000242616">
    <property type="component" value="Unassembled WGS sequence"/>
</dbReference>
<dbReference type="PROSITE" id="PS50893">
    <property type="entry name" value="ABC_TRANSPORTER_2"/>
    <property type="match status" value="1"/>
</dbReference>
<reference evidence="5 6" key="1">
    <citation type="submission" date="2015-06" db="EMBL/GenBank/DDBJ databases">
        <title>Genome sequencing of Thermotogales isolates from hydrothermal vents.</title>
        <authorList>
            <person name="Haverkamp T.H."/>
            <person name="Kublanov I.V."/>
            <person name="Nesbo C.L."/>
        </authorList>
    </citation>
    <scope>NUCLEOTIDE SEQUENCE [LARGE SCALE GENOMIC DNA]</scope>
    <source>
        <strain evidence="6">ik275mar</strain>
    </source>
</reference>